<geneLocation type="mitochondrion" evidence="1"/>
<organism evidence="1">
    <name type="scientific">Utricularia reniformis</name>
    <dbReference type="NCBI Taxonomy" id="192314"/>
    <lineage>
        <taxon>Eukaryota</taxon>
        <taxon>Viridiplantae</taxon>
        <taxon>Streptophyta</taxon>
        <taxon>Embryophyta</taxon>
        <taxon>Tracheophyta</taxon>
        <taxon>Spermatophyta</taxon>
        <taxon>Magnoliopsida</taxon>
        <taxon>eudicotyledons</taxon>
        <taxon>Gunneridae</taxon>
        <taxon>Pentapetalae</taxon>
        <taxon>asterids</taxon>
        <taxon>lamiids</taxon>
        <taxon>Lamiales</taxon>
        <taxon>Lentibulariaceae</taxon>
        <taxon>Utricularia</taxon>
    </lineage>
</organism>
<accession>A0A1Y0B264</accession>
<dbReference type="EMBL" id="KY774314">
    <property type="protein sequence ID" value="ART31532.1"/>
    <property type="molecule type" value="Genomic_DNA"/>
</dbReference>
<reference evidence="1" key="1">
    <citation type="submission" date="2017-03" db="EMBL/GenBank/DDBJ databases">
        <title>The mitochondrial genome of the carnivorous plant Utricularia reniformis (Lentibulariaceae): structure, comparative analysis and evolutionary landmarks.</title>
        <authorList>
            <person name="Silva S.R."/>
            <person name="Alvarenga D.O."/>
            <person name="Michael T.P."/>
            <person name="Miranda V.F.O."/>
            <person name="Varani A.M."/>
        </authorList>
    </citation>
    <scope>NUCLEOTIDE SEQUENCE</scope>
</reference>
<protein>
    <submittedName>
        <fullName evidence="1">Uncharacterized protein</fullName>
    </submittedName>
</protein>
<gene>
    <name evidence="1" type="ORF">AEK19_MT1334</name>
</gene>
<name>A0A1Y0B264_9LAMI</name>
<sequence length="47" mass="5599">MIRKIKAMRQWPVPRTFTRICWAYATGHSSEQRKKRELICSGSFNEV</sequence>
<keyword evidence="1" id="KW-0496">Mitochondrion</keyword>
<dbReference type="AlphaFoldDB" id="A0A1Y0B264"/>
<evidence type="ECO:0000313" key="1">
    <source>
        <dbReference type="EMBL" id="ART31532.1"/>
    </source>
</evidence>
<proteinExistence type="predicted"/>